<dbReference type="EMBL" id="BMAW01130657">
    <property type="protein sequence ID" value="GFU35953.1"/>
    <property type="molecule type" value="Genomic_DNA"/>
</dbReference>
<keyword evidence="3" id="KW-1185">Reference proteome</keyword>
<reference evidence="2" key="1">
    <citation type="submission" date="2020-08" db="EMBL/GenBank/DDBJ databases">
        <title>Multicomponent nature underlies the extraordinary mechanical properties of spider dragline silk.</title>
        <authorList>
            <person name="Kono N."/>
            <person name="Nakamura H."/>
            <person name="Mori M."/>
            <person name="Yoshida Y."/>
            <person name="Ohtoshi R."/>
            <person name="Malay A.D."/>
            <person name="Moran D.A.P."/>
            <person name="Tomita M."/>
            <person name="Numata K."/>
            <person name="Arakawa K."/>
        </authorList>
    </citation>
    <scope>NUCLEOTIDE SEQUENCE</scope>
</reference>
<comment type="caution">
    <text evidence="2">The sequence shown here is derived from an EMBL/GenBank/DDBJ whole genome shotgun (WGS) entry which is preliminary data.</text>
</comment>
<evidence type="ECO:0000256" key="1">
    <source>
        <dbReference type="SAM" id="MobiDB-lite"/>
    </source>
</evidence>
<gene>
    <name evidence="2" type="ORF">NPIL_507141</name>
</gene>
<accession>A0A8X6QNN6</accession>
<dbReference type="Proteomes" id="UP000887013">
    <property type="component" value="Unassembled WGS sequence"/>
</dbReference>
<proteinExistence type="predicted"/>
<evidence type="ECO:0000313" key="2">
    <source>
        <dbReference type="EMBL" id="GFU35953.1"/>
    </source>
</evidence>
<dbReference type="AlphaFoldDB" id="A0A8X6QNN6"/>
<evidence type="ECO:0000313" key="3">
    <source>
        <dbReference type="Proteomes" id="UP000887013"/>
    </source>
</evidence>
<name>A0A8X6QNN6_NEPPI</name>
<organism evidence="2 3">
    <name type="scientific">Nephila pilipes</name>
    <name type="common">Giant wood spider</name>
    <name type="synonym">Nephila maculata</name>
    <dbReference type="NCBI Taxonomy" id="299642"/>
    <lineage>
        <taxon>Eukaryota</taxon>
        <taxon>Metazoa</taxon>
        <taxon>Ecdysozoa</taxon>
        <taxon>Arthropoda</taxon>
        <taxon>Chelicerata</taxon>
        <taxon>Arachnida</taxon>
        <taxon>Araneae</taxon>
        <taxon>Araneomorphae</taxon>
        <taxon>Entelegynae</taxon>
        <taxon>Araneoidea</taxon>
        <taxon>Nephilidae</taxon>
        <taxon>Nephila</taxon>
    </lineage>
</organism>
<protein>
    <submittedName>
        <fullName evidence="2">Uncharacterized protein</fullName>
    </submittedName>
</protein>
<sequence length="98" mass="11387">MTPCKLSERSYPIQTKSFPFVTPIPQSKIHLMKFTHKRESNISFFFPEKKVRTPEINNAPPHVSVTLFLQNYSPAEPQRVQRRIAQASQDHPMPHPYG</sequence>
<feature type="region of interest" description="Disordered" evidence="1">
    <location>
        <begin position="78"/>
        <end position="98"/>
    </location>
</feature>